<evidence type="ECO:0000259" key="1">
    <source>
        <dbReference type="Pfam" id="PF02627"/>
    </source>
</evidence>
<dbReference type="Gene3D" id="1.20.1290.10">
    <property type="entry name" value="AhpD-like"/>
    <property type="match status" value="1"/>
</dbReference>
<gene>
    <name evidence="2" type="ORF">C7410_12655</name>
</gene>
<dbReference type="GO" id="GO:0051920">
    <property type="term" value="F:peroxiredoxin activity"/>
    <property type="evidence" value="ECO:0007669"/>
    <property type="project" value="InterPro"/>
</dbReference>
<dbReference type="PANTHER" id="PTHR35446">
    <property type="entry name" value="SI:CH211-175M2.5"/>
    <property type="match status" value="1"/>
</dbReference>
<comment type="caution">
    <text evidence="2">The sequence shown here is derived from an EMBL/GenBank/DDBJ whole genome shotgun (WGS) entry which is preliminary data.</text>
</comment>
<dbReference type="EMBL" id="QJSQ01000026">
    <property type="protein sequence ID" value="PYE17246.1"/>
    <property type="molecule type" value="Genomic_DNA"/>
</dbReference>
<proteinExistence type="predicted"/>
<dbReference type="Pfam" id="PF02627">
    <property type="entry name" value="CMD"/>
    <property type="match status" value="1"/>
</dbReference>
<dbReference type="PANTHER" id="PTHR35446:SF3">
    <property type="entry name" value="CMD DOMAIN-CONTAINING PROTEIN"/>
    <property type="match status" value="1"/>
</dbReference>
<dbReference type="RefSeq" id="WP_110856826.1">
    <property type="nucleotide sequence ID" value="NZ_QJSQ01000026.1"/>
</dbReference>
<reference evidence="2 3" key="1">
    <citation type="submission" date="2018-06" db="EMBL/GenBank/DDBJ databases">
        <title>Genomic Encyclopedia of Type Strains, Phase IV (KMG-V): Genome sequencing to study the core and pangenomes of soil and plant-associated prokaryotes.</title>
        <authorList>
            <person name="Whitman W."/>
        </authorList>
    </citation>
    <scope>NUCLEOTIDE SEQUENCE [LARGE SCALE GENOMIC DNA]</scope>
    <source>
        <strain evidence="2 3">SRCL-318</strain>
    </source>
</reference>
<dbReference type="InterPro" id="IPR004675">
    <property type="entry name" value="AhpD_core"/>
</dbReference>
<feature type="domain" description="Carboxymuconolactone decarboxylase-like" evidence="1">
    <location>
        <begin position="43"/>
        <end position="98"/>
    </location>
</feature>
<dbReference type="Proteomes" id="UP000247772">
    <property type="component" value="Unassembled WGS sequence"/>
</dbReference>
<protein>
    <submittedName>
        <fullName evidence="2">Putative peroxidase-related enzyme</fullName>
    </submittedName>
</protein>
<evidence type="ECO:0000313" key="3">
    <source>
        <dbReference type="Proteomes" id="UP000247772"/>
    </source>
</evidence>
<dbReference type="SUPFAM" id="SSF69118">
    <property type="entry name" value="AhpD-like"/>
    <property type="match status" value="1"/>
</dbReference>
<organism evidence="2 3">
    <name type="scientific">Paraburkholderia silvatlantica</name>
    <dbReference type="NCBI Taxonomy" id="321895"/>
    <lineage>
        <taxon>Bacteria</taxon>
        <taxon>Pseudomonadati</taxon>
        <taxon>Pseudomonadota</taxon>
        <taxon>Betaproteobacteria</taxon>
        <taxon>Burkholderiales</taxon>
        <taxon>Burkholderiaceae</taxon>
        <taxon>Paraburkholderia</taxon>
    </lineage>
</organism>
<accession>A0A2V4U5J4</accession>
<keyword evidence="2" id="KW-0560">Oxidoreductase</keyword>
<dbReference type="InterPro" id="IPR003779">
    <property type="entry name" value="CMD-like"/>
</dbReference>
<dbReference type="AlphaFoldDB" id="A0A2V4U5J4"/>
<keyword evidence="2" id="KW-0575">Peroxidase</keyword>
<name>A0A2V4U5J4_9BURK</name>
<evidence type="ECO:0000313" key="2">
    <source>
        <dbReference type="EMBL" id="PYE17246.1"/>
    </source>
</evidence>
<sequence length="188" mass="20394">MSRLHISTRDDAPVESKPILDVVYQKLGVVPNFYRLIGSSPVALAAFAAFQDGLSTTLDSRNRERIALVVAQVNGSDYCLSAHRFLATNFAKLSPDEIELNRSGGSKDPKAEAVVKFAASVARQRGHISDADIAAVRLAGYDDARIVEIVALVAVNVFTNYLNEVAKTHIDFPVVADLAHRPHAAEVR</sequence>
<dbReference type="InterPro" id="IPR029032">
    <property type="entry name" value="AhpD-like"/>
</dbReference>
<dbReference type="OrthoDB" id="3667834at2"/>
<dbReference type="NCBIfam" id="TIGR00778">
    <property type="entry name" value="ahpD_dom"/>
    <property type="match status" value="1"/>
</dbReference>